<feature type="region of interest" description="Disordered" evidence="1">
    <location>
        <begin position="215"/>
        <end position="248"/>
    </location>
</feature>
<name>A0A7Y6C541_9ACTN</name>
<feature type="transmembrane region" description="Helical" evidence="2">
    <location>
        <begin position="81"/>
        <end position="104"/>
    </location>
</feature>
<keyword evidence="4" id="KW-1185">Reference proteome</keyword>
<evidence type="ECO:0008006" key="5">
    <source>
        <dbReference type="Google" id="ProtNLM"/>
    </source>
</evidence>
<comment type="caution">
    <text evidence="3">The sequence shown here is derived from an EMBL/GenBank/DDBJ whole genome shotgun (WGS) entry which is preliminary data.</text>
</comment>
<gene>
    <name evidence="3" type="ORF">G6W59_00450</name>
</gene>
<sequence length="248" mass="25580">MPVSHRCGTRASLPQCLPVSRTRRVVRAVRAVLFAAVCVSLAGAGHALSSSHPVPPWVRLAALPPVAVAAWCAAGRARGTAAIGAGPVASQLVLHLVLTGAHAFSGHAREPHRSGTDARHMAAAAAGWAPPTDGPATTDALSMAAAHLLAALGCAWWLARGVRASVQLAHATHTALLRPFRRLVPGRLPQRPPGVPAVAADEQHPAVRLLRDAVSRRGPPGAYGRSPHAPYGAARAGLPLPVPRSVRP</sequence>
<evidence type="ECO:0000313" key="3">
    <source>
        <dbReference type="EMBL" id="NUV26840.1"/>
    </source>
</evidence>
<feature type="transmembrane region" description="Helical" evidence="2">
    <location>
        <begin position="28"/>
        <end position="48"/>
    </location>
</feature>
<reference evidence="3 4" key="1">
    <citation type="submission" date="2020-03" db="EMBL/GenBank/DDBJ databases">
        <title>Complete genome sequence of sixteen Streptomyces strains facilitates identification of candidate genes involved in plant growth-promotion in grain legumes and cereals.</title>
        <authorList>
            <person name="Gopalakrishnan S."/>
            <person name="Thakur V."/>
            <person name="Saxena R."/>
            <person name="Vadlamudi S."/>
            <person name="Purohit S."/>
            <person name="Kumar V."/>
            <person name="Rathore A."/>
            <person name="Chitikineni A."/>
            <person name="Varshney R.K."/>
        </authorList>
    </citation>
    <scope>NUCLEOTIDE SEQUENCE [LARGE SCALE GENOMIC DNA]</scope>
    <source>
        <strain evidence="3 4">KAI-180</strain>
    </source>
</reference>
<accession>A0A7Y6C541</accession>
<dbReference type="Proteomes" id="UP000540128">
    <property type="component" value="Unassembled WGS sequence"/>
</dbReference>
<dbReference type="EMBL" id="JAANNT010000001">
    <property type="protein sequence ID" value="NUV26840.1"/>
    <property type="molecule type" value="Genomic_DNA"/>
</dbReference>
<evidence type="ECO:0000256" key="1">
    <source>
        <dbReference type="SAM" id="MobiDB-lite"/>
    </source>
</evidence>
<evidence type="ECO:0000313" key="4">
    <source>
        <dbReference type="Proteomes" id="UP000540128"/>
    </source>
</evidence>
<dbReference type="AlphaFoldDB" id="A0A7Y6C541"/>
<feature type="transmembrane region" description="Helical" evidence="2">
    <location>
        <begin position="54"/>
        <end position="74"/>
    </location>
</feature>
<proteinExistence type="predicted"/>
<keyword evidence="2" id="KW-0812">Transmembrane</keyword>
<keyword evidence="2" id="KW-0472">Membrane</keyword>
<evidence type="ECO:0000256" key="2">
    <source>
        <dbReference type="SAM" id="Phobius"/>
    </source>
</evidence>
<feature type="transmembrane region" description="Helical" evidence="2">
    <location>
        <begin position="140"/>
        <end position="159"/>
    </location>
</feature>
<protein>
    <recommendedName>
        <fullName evidence="5">Integral membrane protein</fullName>
    </recommendedName>
</protein>
<organism evidence="3 4">
    <name type="scientific">Streptomyces odorifer</name>
    <dbReference type="NCBI Taxonomy" id="53450"/>
    <lineage>
        <taxon>Bacteria</taxon>
        <taxon>Bacillati</taxon>
        <taxon>Actinomycetota</taxon>
        <taxon>Actinomycetes</taxon>
        <taxon>Kitasatosporales</taxon>
        <taxon>Streptomycetaceae</taxon>
        <taxon>Streptomyces</taxon>
        <taxon>Streptomyces albidoflavus group</taxon>
    </lineage>
</organism>
<keyword evidence="2" id="KW-1133">Transmembrane helix</keyword>